<dbReference type="EC" id="5.1.3.29" evidence="3"/>
<gene>
    <name evidence="4" type="ORF">LOD99_8084</name>
</gene>
<dbReference type="EMBL" id="JAKMXF010000330">
    <property type="protein sequence ID" value="KAI6648452.1"/>
    <property type="molecule type" value="Genomic_DNA"/>
</dbReference>
<evidence type="ECO:0000256" key="1">
    <source>
        <dbReference type="ARBA" id="ARBA00023235"/>
    </source>
</evidence>
<accession>A0AAV7JHR9</accession>
<protein>
    <recommendedName>
        <fullName evidence="3">L-fucose mutarotase</fullName>
        <ecNumber evidence="3">5.1.3.29</ecNumber>
    </recommendedName>
</protein>
<organism evidence="4 5">
    <name type="scientific">Oopsacas minuta</name>
    <dbReference type="NCBI Taxonomy" id="111878"/>
    <lineage>
        <taxon>Eukaryota</taxon>
        <taxon>Metazoa</taxon>
        <taxon>Porifera</taxon>
        <taxon>Hexactinellida</taxon>
        <taxon>Hexasterophora</taxon>
        <taxon>Lyssacinosida</taxon>
        <taxon>Leucopsacidae</taxon>
        <taxon>Oopsacas</taxon>
    </lineage>
</organism>
<name>A0AAV7JHR9_9METZ</name>
<keyword evidence="1" id="KW-0413">Isomerase</keyword>
<dbReference type="SUPFAM" id="SSF102546">
    <property type="entry name" value="RbsD-like"/>
    <property type="match status" value="1"/>
</dbReference>
<dbReference type="InterPro" id="IPR050443">
    <property type="entry name" value="RbsD/FucU_mutarotase"/>
</dbReference>
<dbReference type="InterPro" id="IPR023750">
    <property type="entry name" value="RbsD-like_sf"/>
</dbReference>
<proteinExistence type="predicted"/>
<comment type="caution">
    <text evidence="4">The sequence shown here is derived from an EMBL/GenBank/DDBJ whole genome shotgun (WGS) entry which is preliminary data.</text>
</comment>
<sequence>MPLKLIPRVLSPELIYVLARMGHGDTIVFGDANFPSTSVSKAGPEIVRADGMDIPTLLKATLKLFPLDTYVAAPVGLMQIVPGDIEKGLKTPVWDDYRKIVKEAEGVEVNFEKIERFDFYKRAKNAFAIVATGEQALYGNIILTKGAIPPDA</sequence>
<evidence type="ECO:0000256" key="2">
    <source>
        <dbReference type="ARBA" id="ARBA00036324"/>
    </source>
</evidence>
<dbReference type="AlphaFoldDB" id="A0AAV7JHR9"/>
<comment type="catalytic activity">
    <reaction evidence="2">
        <text>alpha-L-fucose = beta-L-fucose</text>
        <dbReference type="Rhea" id="RHEA:25580"/>
        <dbReference type="ChEBI" id="CHEBI:42548"/>
        <dbReference type="ChEBI" id="CHEBI:42589"/>
        <dbReference type="EC" id="5.1.3.29"/>
    </reaction>
</comment>
<dbReference type="Gene3D" id="3.40.1650.10">
    <property type="entry name" value="RbsD-like domain"/>
    <property type="match status" value="1"/>
</dbReference>
<dbReference type="PANTHER" id="PTHR31690">
    <property type="entry name" value="FUCOSE MUTAROTASE"/>
    <property type="match status" value="1"/>
</dbReference>
<dbReference type="PANTHER" id="PTHR31690:SF4">
    <property type="entry name" value="FUCOSE MUTAROTASE"/>
    <property type="match status" value="1"/>
</dbReference>
<dbReference type="GO" id="GO:0042806">
    <property type="term" value="F:fucose binding"/>
    <property type="evidence" value="ECO:0007669"/>
    <property type="project" value="TreeGrafter"/>
</dbReference>
<keyword evidence="5" id="KW-1185">Reference proteome</keyword>
<evidence type="ECO:0000313" key="4">
    <source>
        <dbReference type="EMBL" id="KAI6648452.1"/>
    </source>
</evidence>
<dbReference type="Proteomes" id="UP001165289">
    <property type="component" value="Unassembled WGS sequence"/>
</dbReference>
<evidence type="ECO:0000256" key="3">
    <source>
        <dbReference type="ARBA" id="ARBA00038859"/>
    </source>
</evidence>
<dbReference type="GO" id="GO:0036373">
    <property type="term" value="F:L-fucose mutarotase activity"/>
    <property type="evidence" value="ECO:0007669"/>
    <property type="project" value="UniProtKB-EC"/>
</dbReference>
<dbReference type="InterPro" id="IPR007721">
    <property type="entry name" value="RbsD_FucU"/>
</dbReference>
<evidence type="ECO:0000313" key="5">
    <source>
        <dbReference type="Proteomes" id="UP001165289"/>
    </source>
</evidence>
<dbReference type="GO" id="GO:0006004">
    <property type="term" value="P:fucose metabolic process"/>
    <property type="evidence" value="ECO:0007669"/>
    <property type="project" value="TreeGrafter"/>
</dbReference>
<dbReference type="Pfam" id="PF05025">
    <property type="entry name" value="RbsD_FucU"/>
    <property type="match status" value="1"/>
</dbReference>
<reference evidence="4 5" key="1">
    <citation type="journal article" date="2023" name="BMC Biol.">
        <title>The compact genome of the sponge Oopsacas minuta (Hexactinellida) is lacking key metazoan core genes.</title>
        <authorList>
            <person name="Santini S."/>
            <person name="Schenkelaars Q."/>
            <person name="Jourda C."/>
            <person name="Duchesne M."/>
            <person name="Belahbib H."/>
            <person name="Rocher C."/>
            <person name="Selva M."/>
            <person name="Riesgo A."/>
            <person name="Vervoort M."/>
            <person name="Leys S.P."/>
            <person name="Kodjabachian L."/>
            <person name="Le Bivic A."/>
            <person name="Borchiellini C."/>
            <person name="Claverie J.M."/>
            <person name="Renard E."/>
        </authorList>
    </citation>
    <scope>NUCLEOTIDE SEQUENCE [LARGE SCALE GENOMIC DNA]</scope>
    <source>
        <strain evidence="4">SPO-2</strain>
    </source>
</reference>